<keyword evidence="3" id="KW-1185">Reference proteome</keyword>
<accession>A0A8J5VRL5</accession>
<evidence type="ECO:0000256" key="1">
    <source>
        <dbReference type="SAM" id="MobiDB-lite"/>
    </source>
</evidence>
<dbReference type="Proteomes" id="UP000729402">
    <property type="component" value="Unassembled WGS sequence"/>
</dbReference>
<reference evidence="2" key="1">
    <citation type="journal article" date="2021" name="bioRxiv">
        <title>Whole Genome Assembly and Annotation of Northern Wild Rice, Zizania palustris L., Supports a Whole Genome Duplication in the Zizania Genus.</title>
        <authorList>
            <person name="Haas M."/>
            <person name="Kono T."/>
            <person name="Macchietto M."/>
            <person name="Millas R."/>
            <person name="McGilp L."/>
            <person name="Shao M."/>
            <person name="Duquette J."/>
            <person name="Hirsch C.N."/>
            <person name="Kimball J."/>
        </authorList>
    </citation>
    <scope>NUCLEOTIDE SEQUENCE</scope>
    <source>
        <tissue evidence="2">Fresh leaf tissue</tissue>
    </source>
</reference>
<reference evidence="2" key="2">
    <citation type="submission" date="2021-02" db="EMBL/GenBank/DDBJ databases">
        <authorList>
            <person name="Kimball J.A."/>
            <person name="Haas M.W."/>
            <person name="Macchietto M."/>
            <person name="Kono T."/>
            <person name="Duquette J."/>
            <person name="Shao M."/>
        </authorList>
    </citation>
    <scope>NUCLEOTIDE SEQUENCE</scope>
    <source>
        <tissue evidence="2">Fresh leaf tissue</tissue>
    </source>
</reference>
<name>A0A8J5VRL5_ZIZPA</name>
<dbReference type="AlphaFoldDB" id="A0A8J5VRL5"/>
<protein>
    <submittedName>
        <fullName evidence="2">Uncharacterized protein</fullName>
    </submittedName>
</protein>
<organism evidence="2 3">
    <name type="scientific">Zizania palustris</name>
    <name type="common">Northern wild rice</name>
    <dbReference type="NCBI Taxonomy" id="103762"/>
    <lineage>
        <taxon>Eukaryota</taxon>
        <taxon>Viridiplantae</taxon>
        <taxon>Streptophyta</taxon>
        <taxon>Embryophyta</taxon>
        <taxon>Tracheophyta</taxon>
        <taxon>Spermatophyta</taxon>
        <taxon>Magnoliopsida</taxon>
        <taxon>Liliopsida</taxon>
        <taxon>Poales</taxon>
        <taxon>Poaceae</taxon>
        <taxon>BOP clade</taxon>
        <taxon>Oryzoideae</taxon>
        <taxon>Oryzeae</taxon>
        <taxon>Zizaniinae</taxon>
        <taxon>Zizania</taxon>
    </lineage>
</organism>
<proteinExistence type="predicted"/>
<dbReference type="EMBL" id="JAAALK010000284">
    <property type="protein sequence ID" value="KAG8068896.1"/>
    <property type="molecule type" value="Genomic_DNA"/>
</dbReference>
<gene>
    <name evidence="2" type="ORF">GUJ93_ZPchr0005g15688</name>
</gene>
<sequence>MPEGEKLTREVLAGVPKVMESEEAEGAQAAMVEGAEEAQVIEPEDLGQVLALEIQTTEPRDPGQVDAEGVQVAKPEVSESEHRKRDRATKPKASVPTGAEVVVVEETGPQVAHSPLKASVDSGEDFLRMFEQMDSLNQSSIAIDRGPFYSIFSFVEGS</sequence>
<evidence type="ECO:0000313" key="3">
    <source>
        <dbReference type="Proteomes" id="UP000729402"/>
    </source>
</evidence>
<comment type="caution">
    <text evidence="2">The sequence shown here is derived from an EMBL/GenBank/DDBJ whole genome shotgun (WGS) entry which is preliminary data.</text>
</comment>
<feature type="region of interest" description="Disordered" evidence="1">
    <location>
        <begin position="57"/>
        <end position="97"/>
    </location>
</feature>
<evidence type="ECO:0000313" key="2">
    <source>
        <dbReference type="EMBL" id="KAG8068896.1"/>
    </source>
</evidence>